<sequence>MWVMLVRNSQNIQHSILKFVAQSDLEYTLKLAEYYLWPPNLPKNLSVLGGGVFQLMNDHKYNELYAEEPAKFMQAVSNCLTYLRNKYKKLHSHFLQTGAGVDPSQSNAGNNLLEQVISEFPWYKALDKIWKNNPAYALKMFLSASGADHSGGMITLMSKHKGKEKAPPEPENELMEMYPTSTINPTPTIYPSPAINPSPTIDPFSTVNPSLPLTLPPLFIPPLLFVPPAITCPTIDGDDNNMGDGTPYDFE</sequence>
<evidence type="ECO:0000313" key="1">
    <source>
        <dbReference type="EMBL" id="KAG1822964.1"/>
    </source>
</evidence>
<dbReference type="RefSeq" id="XP_041197370.1">
    <property type="nucleotide sequence ID" value="XM_041332512.1"/>
</dbReference>
<accession>A0A9P7EIZ5</accession>
<gene>
    <name evidence="1" type="ORF">BJ212DRAFT_1296885</name>
</gene>
<dbReference type="OrthoDB" id="2678246at2759"/>
<dbReference type="EMBL" id="JABBWG010000005">
    <property type="protein sequence ID" value="KAG1822964.1"/>
    <property type="molecule type" value="Genomic_DNA"/>
</dbReference>
<keyword evidence="2" id="KW-1185">Reference proteome</keyword>
<comment type="caution">
    <text evidence="1">The sequence shown here is derived from an EMBL/GenBank/DDBJ whole genome shotgun (WGS) entry which is preliminary data.</text>
</comment>
<dbReference type="AlphaFoldDB" id="A0A9P7EIZ5"/>
<organism evidence="1 2">
    <name type="scientific">Suillus subaureus</name>
    <dbReference type="NCBI Taxonomy" id="48587"/>
    <lineage>
        <taxon>Eukaryota</taxon>
        <taxon>Fungi</taxon>
        <taxon>Dikarya</taxon>
        <taxon>Basidiomycota</taxon>
        <taxon>Agaricomycotina</taxon>
        <taxon>Agaricomycetes</taxon>
        <taxon>Agaricomycetidae</taxon>
        <taxon>Boletales</taxon>
        <taxon>Suillineae</taxon>
        <taxon>Suillaceae</taxon>
        <taxon>Suillus</taxon>
    </lineage>
</organism>
<dbReference type="GeneID" id="64626529"/>
<evidence type="ECO:0000313" key="2">
    <source>
        <dbReference type="Proteomes" id="UP000807769"/>
    </source>
</evidence>
<proteinExistence type="predicted"/>
<protein>
    <submittedName>
        <fullName evidence="1">Uncharacterized protein</fullName>
    </submittedName>
</protein>
<dbReference type="Proteomes" id="UP000807769">
    <property type="component" value="Unassembled WGS sequence"/>
</dbReference>
<name>A0A9P7EIZ5_9AGAM</name>
<reference evidence="1" key="1">
    <citation type="journal article" date="2020" name="New Phytol.">
        <title>Comparative genomics reveals dynamic genome evolution in host specialist ectomycorrhizal fungi.</title>
        <authorList>
            <person name="Lofgren L.A."/>
            <person name="Nguyen N.H."/>
            <person name="Vilgalys R."/>
            <person name="Ruytinx J."/>
            <person name="Liao H.L."/>
            <person name="Branco S."/>
            <person name="Kuo A."/>
            <person name="LaButti K."/>
            <person name="Lipzen A."/>
            <person name="Andreopoulos W."/>
            <person name="Pangilinan J."/>
            <person name="Riley R."/>
            <person name="Hundley H."/>
            <person name="Na H."/>
            <person name="Barry K."/>
            <person name="Grigoriev I.V."/>
            <person name="Stajich J.E."/>
            <person name="Kennedy P.G."/>
        </authorList>
    </citation>
    <scope>NUCLEOTIDE SEQUENCE</scope>
    <source>
        <strain evidence="1">MN1</strain>
    </source>
</reference>